<feature type="transmembrane region" description="Helical" evidence="8">
    <location>
        <begin position="119"/>
        <end position="135"/>
    </location>
</feature>
<evidence type="ECO:0000256" key="6">
    <source>
        <dbReference type="ARBA" id="ARBA00022989"/>
    </source>
</evidence>
<dbReference type="Proteomes" id="UP001527202">
    <property type="component" value="Unassembled WGS sequence"/>
</dbReference>
<comment type="similarity">
    <text evidence="2">Belongs to the amino acid-polyamine-organocation (APC) superfamily. Spore germination protein (SGP) (TC 2.A.3.9) family.</text>
</comment>
<dbReference type="NCBIfam" id="TIGR00912">
    <property type="entry name" value="2A0309"/>
    <property type="match status" value="1"/>
</dbReference>
<dbReference type="PANTHER" id="PTHR34975:SF2">
    <property type="entry name" value="SPORE GERMINATION PROTEIN A2"/>
    <property type="match status" value="1"/>
</dbReference>
<dbReference type="Pfam" id="PF03845">
    <property type="entry name" value="Spore_permease"/>
    <property type="match status" value="1"/>
</dbReference>
<dbReference type="GO" id="GO:0009847">
    <property type="term" value="P:spore germination"/>
    <property type="evidence" value="ECO:0007669"/>
    <property type="project" value="InterPro"/>
</dbReference>
<evidence type="ECO:0000256" key="3">
    <source>
        <dbReference type="ARBA" id="ARBA00022448"/>
    </source>
</evidence>
<dbReference type="OrthoDB" id="2446105at2"/>
<keyword evidence="3" id="KW-0813">Transport</keyword>
<sequence length="367" mass="41371">MTHNSNKISPKQMLFLVLQTQIGVQVLFMPSRVQAFAKGDAWMSVLLAGLFSQLLILMMWALNKRFPSATLYDFMPRLTGKAAAAFLQVLYIVYFTVQSSLILMFFYEVIRDWVFPETPEWLITGLMVLACIYLTQENLQIIARFFLLVSIVILVMIFISVYAYTHSNLLYIFPIGQAGFLPVVRGAHEAMNTLTGYEWILFCYPFVEGTPRRKLAAASVANAFSTLLYTFLVFTSIVVFSPSELGLLPHPVLYMVKALTFTIIERPDLYFLSAWIVVVATSIMASLYMASTGISHLLGMSNHRKPVLFTAIAFLAIALLIHDQDVMKTLGKIVSLSSYFFLGFVPLLLLLISLALHIREGGRRLVK</sequence>
<keyword evidence="5 8" id="KW-0812">Transmembrane</keyword>
<dbReference type="GeneID" id="95375975"/>
<evidence type="ECO:0000313" key="9">
    <source>
        <dbReference type="EMBL" id="MCY9598596.1"/>
    </source>
</evidence>
<keyword evidence="4" id="KW-0309">Germination</keyword>
<gene>
    <name evidence="9" type="ORF">M5X16_22855</name>
    <name evidence="10" type="ORF">PC41400_14255</name>
</gene>
<evidence type="ECO:0000256" key="7">
    <source>
        <dbReference type="ARBA" id="ARBA00023136"/>
    </source>
</evidence>
<feature type="transmembrane region" description="Helical" evidence="8">
    <location>
        <begin position="45"/>
        <end position="62"/>
    </location>
</feature>
<protein>
    <submittedName>
        <fullName evidence="9">Spore germination protein</fullName>
    </submittedName>
    <submittedName>
        <fullName evidence="10">Spore gernimation protein</fullName>
    </submittedName>
</protein>
<dbReference type="GO" id="GO:0016020">
    <property type="term" value="C:membrane"/>
    <property type="evidence" value="ECO:0007669"/>
    <property type="project" value="UniProtKB-SubCell"/>
</dbReference>
<keyword evidence="12" id="KW-1185">Reference proteome</keyword>
<reference evidence="10 11" key="1">
    <citation type="submission" date="2018-01" db="EMBL/GenBank/DDBJ databases">
        <title>The whole genome sequencing and assembly of Paenibacillus chitinolyticus KCCM 41400 strain.</title>
        <authorList>
            <person name="Kim J.-Y."/>
            <person name="Park M.-K."/>
            <person name="Lee Y.-J."/>
            <person name="Yi H."/>
            <person name="Bahn Y.-S."/>
            <person name="Kim J.F."/>
            <person name="Lee D.-W."/>
        </authorList>
    </citation>
    <scope>NUCLEOTIDE SEQUENCE [LARGE SCALE GENOMIC DNA]</scope>
    <source>
        <strain evidence="10 11">KCCM 41400</strain>
    </source>
</reference>
<feature type="transmembrane region" description="Helical" evidence="8">
    <location>
        <begin position="336"/>
        <end position="358"/>
    </location>
</feature>
<dbReference type="RefSeq" id="WP_042227768.1">
    <property type="nucleotide sequence ID" value="NZ_CP026520.1"/>
</dbReference>
<dbReference type="PANTHER" id="PTHR34975">
    <property type="entry name" value="SPORE GERMINATION PROTEIN A2"/>
    <property type="match status" value="1"/>
</dbReference>
<feature type="transmembrane region" description="Helical" evidence="8">
    <location>
        <begin position="270"/>
        <end position="294"/>
    </location>
</feature>
<comment type="subcellular location">
    <subcellularLocation>
        <location evidence="1">Membrane</location>
        <topology evidence="1">Multi-pass membrane protein</topology>
    </subcellularLocation>
</comment>
<dbReference type="EMBL" id="JAMDMJ010000033">
    <property type="protein sequence ID" value="MCY9598596.1"/>
    <property type="molecule type" value="Genomic_DNA"/>
</dbReference>
<dbReference type="Proteomes" id="UP000288943">
    <property type="component" value="Chromosome"/>
</dbReference>
<dbReference type="InterPro" id="IPR004761">
    <property type="entry name" value="Spore_GerAB"/>
</dbReference>
<name>A0A410WWX3_9BACL</name>
<feature type="transmembrane region" description="Helical" evidence="8">
    <location>
        <begin position="83"/>
        <end position="107"/>
    </location>
</feature>
<keyword evidence="6 8" id="KW-1133">Transmembrane helix</keyword>
<feature type="transmembrane region" description="Helical" evidence="8">
    <location>
        <begin position="215"/>
        <end position="240"/>
    </location>
</feature>
<dbReference type="EMBL" id="CP026520">
    <property type="protein sequence ID" value="QAV18777.1"/>
    <property type="molecule type" value="Genomic_DNA"/>
</dbReference>
<evidence type="ECO:0000256" key="4">
    <source>
        <dbReference type="ARBA" id="ARBA00022544"/>
    </source>
</evidence>
<reference evidence="9 12" key="2">
    <citation type="submission" date="2022-05" db="EMBL/GenBank/DDBJ databases">
        <title>Genome Sequencing of Bee-Associated Microbes.</title>
        <authorList>
            <person name="Dunlap C."/>
        </authorList>
    </citation>
    <scope>NUCLEOTIDE SEQUENCE [LARGE SCALE GENOMIC DNA]</scope>
    <source>
        <strain evidence="9 12">NRRL B-23120</strain>
    </source>
</reference>
<dbReference type="KEGG" id="pchi:PC41400_14255"/>
<feature type="transmembrane region" description="Helical" evidence="8">
    <location>
        <begin position="306"/>
        <end position="324"/>
    </location>
</feature>
<dbReference type="AlphaFoldDB" id="A0A410WWX3"/>
<organism evidence="10 11">
    <name type="scientific">Paenibacillus chitinolyticus</name>
    <dbReference type="NCBI Taxonomy" id="79263"/>
    <lineage>
        <taxon>Bacteria</taxon>
        <taxon>Bacillati</taxon>
        <taxon>Bacillota</taxon>
        <taxon>Bacilli</taxon>
        <taxon>Bacillales</taxon>
        <taxon>Paenibacillaceae</taxon>
        <taxon>Paenibacillus</taxon>
    </lineage>
</organism>
<feature type="transmembrane region" description="Helical" evidence="8">
    <location>
        <begin position="142"/>
        <end position="164"/>
    </location>
</feature>
<proteinExistence type="inferred from homology"/>
<evidence type="ECO:0000313" key="12">
    <source>
        <dbReference type="Proteomes" id="UP001527202"/>
    </source>
</evidence>
<evidence type="ECO:0000256" key="2">
    <source>
        <dbReference type="ARBA" id="ARBA00007998"/>
    </source>
</evidence>
<evidence type="ECO:0000256" key="1">
    <source>
        <dbReference type="ARBA" id="ARBA00004141"/>
    </source>
</evidence>
<accession>A0A410WWX3</accession>
<dbReference type="Gene3D" id="1.20.1740.10">
    <property type="entry name" value="Amino acid/polyamine transporter I"/>
    <property type="match status" value="1"/>
</dbReference>
<evidence type="ECO:0000313" key="11">
    <source>
        <dbReference type="Proteomes" id="UP000288943"/>
    </source>
</evidence>
<keyword evidence="7 8" id="KW-0472">Membrane</keyword>
<evidence type="ECO:0000313" key="10">
    <source>
        <dbReference type="EMBL" id="QAV18777.1"/>
    </source>
</evidence>
<evidence type="ECO:0000256" key="8">
    <source>
        <dbReference type="SAM" id="Phobius"/>
    </source>
</evidence>
<evidence type="ECO:0000256" key="5">
    <source>
        <dbReference type="ARBA" id="ARBA00022692"/>
    </source>
</evidence>